<dbReference type="PANTHER" id="PTHR31500">
    <property type="entry name" value="AT-HOOK MOTIF NUCLEAR-LOCALIZED PROTEIN 9"/>
    <property type="match status" value="1"/>
</dbReference>
<comment type="subcellular location">
    <subcellularLocation>
        <location evidence="5">Nucleus</location>
    </subcellularLocation>
</comment>
<dbReference type="Gene3D" id="3.30.1330.80">
    <property type="entry name" value="Hypothetical protein, similar to alpha- acetolactate decarboxylase, domain 2"/>
    <property type="match status" value="1"/>
</dbReference>
<evidence type="ECO:0000256" key="1">
    <source>
        <dbReference type="ARBA" id="ARBA00023015"/>
    </source>
</evidence>
<dbReference type="Proteomes" id="UP001372338">
    <property type="component" value="Unassembled WGS sequence"/>
</dbReference>
<dbReference type="CDD" id="cd11378">
    <property type="entry name" value="DUF296"/>
    <property type="match status" value="1"/>
</dbReference>
<dbReference type="SUPFAM" id="SSF117856">
    <property type="entry name" value="AF0104/ALDC/Ptd012-like"/>
    <property type="match status" value="1"/>
</dbReference>
<feature type="domain" description="PPC" evidence="6">
    <location>
        <begin position="1"/>
        <end position="136"/>
    </location>
</feature>
<keyword evidence="3 5" id="KW-0804">Transcription</keyword>
<dbReference type="GO" id="GO:0005634">
    <property type="term" value="C:nucleus"/>
    <property type="evidence" value="ECO:0007669"/>
    <property type="project" value="UniProtKB-SubCell"/>
</dbReference>
<evidence type="ECO:0000313" key="7">
    <source>
        <dbReference type="EMBL" id="KAK7274475.1"/>
    </source>
</evidence>
<comment type="caution">
    <text evidence="7">The sequence shown here is derived from an EMBL/GenBank/DDBJ whole genome shotgun (WGS) entry which is preliminary data.</text>
</comment>
<proteinExistence type="predicted"/>
<evidence type="ECO:0000256" key="5">
    <source>
        <dbReference type="RuleBase" id="RU367031"/>
    </source>
</evidence>
<keyword evidence="8" id="KW-1185">Reference proteome</keyword>
<organism evidence="7 8">
    <name type="scientific">Crotalaria pallida</name>
    <name type="common">Smooth rattlebox</name>
    <name type="synonym">Crotalaria striata</name>
    <dbReference type="NCBI Taxonomy" id="3830"/>
    <lineage>
        <taxon>Eukaryota</taxon>
        <taxon>Viridiplantae</taxon>
        <taxon>Streptophyta</taxon>
        <taxon>Embryophyta</taxon>
        <taxon>Tracheophyta</taxon>
        <taxon>Spermatophyta</taxon>
        <taxon>Magnoliopsida</taxon>
        <taxon>eudicotyledons</taxon>
        <taxon>Gunneridae</taxon>
        <taxon>Pentapetalae</taxon>
        <taxon>rosids</taxon>
        <taxon>fabids</taxon>
        <taxon>Fabales</taxon>
        <taxon>Fabaceae</taxon>
        <taxon>Papilionoideae</taxon>
        <taxon>50 kb inversion clade</taxon>
        <taxon>genistoids sensu lato</taxon>
        <taxon>core genistoids</taxon>
        <taxon>Crotalarieae</taxon>
        <taxon>Crotalaria</taxon>
    </lineage>
</organism>
<dbReference type="PROSITE" id="PS51742">
    <property type="entry name" value="PPC"/>
    <property type="match status" value="1"/>
</dbReference>
<sequence length="151" mass="16209">MALTHVITVGVGEDIAAKIFSFSQQMPRDRALRILTASGAVSTVTFDQGTVTHEGCFEILFLSGSYSPTDEDASHNRTGRLSIICKSHDEPVICGKIGGALIAASDSCELYTWLIKDKEHEKELSEGAVVAMESNNKSVQNAVAVNIHLST</sequence>
<evidence type="ECO:0000313" key="8">
    <source>
        <dbReference type="Proteomes" id="UP001372338"/>
    </source>
</evidence>
<keyword evidence="4 5" id="KW-0539">Nucleus</keyword>
<keyword evidence="1 5" id="KW-0805">Transcription regulation</keyword>
<accession>A0AAN9FF19</accession>
<dbReference type="EMBL" id="JAYWIO010000003">
    <property type="protein sequence ID" value="KAK7274475.1"/>
    <property type="molecule type" value="Genomic_DNA"/>
</dbReference>
<evidence type="ECO:0000256" key="2">
    <source>
        <dbReference type="ARBA" id="ARBA00023125"/>
    </source>
</evidence>
<keyword evidence="2 5" id="KW-0238">DNA-binding</keyword>
<evidence type="ECO:0000256" key="4">
    <source>
        <dbReference type="ARBA" id="ARBA00023242"/>
    </source>
</evidence>
<dbReference type="GO" id="GO:0003680">
    <property type="term" value="F:minor groove of adenine-thymine-rich DNA binding"/>
    <property type="evidence" value="ECO:0007669"/>
    <property type="project" value="UniProtKB-UniRule"/>
</dbReference>
<evidence type="ECO:0000259" key="6">
    <source>
        <dbReference type="PROSITE" id="PS51742"/>
    </source>
</evidence>
<comment type="function">
    <text evidence="5">Transcription factor that specifically binds AT-rich DNA sequences related to the nuclear matrix attachment regions (MARs).</text>
</comment>
<name>A0AAN9FF19_CROPI</name>
<dbReference type="InterPro" id="IPR005175">
    <property type="entry name" value="PPC_dom"/>
</dbReference>
<comment type="domain">
    <text evidence="5">The PPC domain mediates interactions between AHL proteins.</text>
</comment>
<dbReference type="AlphaFoldDB" id="A0AAN9FF19"/>
<protein>
    <recommendedName>
        <fullName evidence="5">AT-hook motif nuclear-localized protein</fullName>
    </recommendedName>
</protein>
<dbReference type="InterPro" id="IPR039605">
    <property type="entry name" value="AHL"/>
</dbReference>
<reference evidence="7 8" key="1">
    <citation type="submission" date="2024-01" db="EMBL/GenBank/DDBJ databases">
        <title>The genomes of 5 underutilized Papilionoideae crops provide insights into root nodulation and disease resistanc.</title>
        <authorList>
            <person name="Yuan L."/>
        </authorList>
    </citation>
    <scope>NUCLEOTIDE SEQUENCE [LARGE SCALE GENOMIC DNA]</scope>
    <source>
        <strain evidence="7">ZHUSHIDOU_FW_LH</strain>
        <tissue evidence="7">Leaf</tissue>
    </source>
</reference>
<dbReference type="PANTHER" id="PTHR31500:SF9">
    <property type="entry name" value="AT-HOOK MOTIF NUCLEAR-LOCALIZED PROTEIN 9"/>
    <property type="match status" value="1"/>
</dbReference>
<gene>
    <name evidence="7" type="ORF">RIF29_15566</name>
</gene>
<dbReference type="Pfam" id="PF03479">
    <property type="entry name" value="PCC"/>
    <property type="match status" value="1"/>
</dbReference>
<evidence type="ECO:0000256" key="3">
    <source>
        <dbReference type="ARBA" id="ARBA00023163"/>
    </source>
</evidence>